<name>A0A8X6KC35_9ARAC</name>
<proteinExistence type="predicted"/>
<organism evidence="1 2">
    <name type="scientific">Trichonephila inaurata madagascariensis</name>
    <dbReference type="NCBI Taxonomy" id="2747483"/>
    <lineage>
        <taxon>Eukaryota</taxon>
        <taxon>Metazoa</taxon>
        <taxon>Ecdysozoa</taxon>
        <taxon>Arthropoda</taxon>
        <taxon>Chelicerata</taxon>
        <taxon>Arachnida</taxon>
        <taxon>Araneae</taxon>
        <taxon>Araneomorphae</taxon>
        <taxon>Entelegynae</taxon>
        <taxon>Araneoidea</taxon>
        <taxon>Nephilidae</taxon>
        <taxon>Trichonephila</taxon>
        <taxon>Trichonephila inaurata</taxon>
    </lineage>
</organism>
<gene>
    <name evidence="1" type="ORF">TNIN_601</name>
</gene>
<accession>A0A8X6KC35</accession>
<dbReference type="EMBL" id="BMAV01025124">
    <property type="protein sequence ID" value="GFS38700.1"/>
    <property type="molecule type" value="Genomic_DNA"/>
</dbReference>
<reference evidence="1" key="1">
    <citation type="submission" date="2020-08" db="EMBL/GenBank/DDBJ databases">
        <title>Multicomponent nature underlies the extraordinary mechanical properties of spider dragline silk.</title>
        <authorList>
            <person name="Kono N."/>
            <person name="Nakamura H."/>
            <person name="Mori M."/>
            <person name="Yoshida Y."/>
            <person name="Ohtoshi R."/>
            <person name="Malay A.D."/>
            <person name="Moran D.A.P."/>
            <person name="Tomita M."/>
            <person name="Numata K."/>
            <person name="Arakawa K."/>
        </authorList>
    </citation>
    <scope>NUCLEOTIDE SEQUENCE</scope>
</reference>
<evidence type="ECO:0000313" key="1">
    <source>
        <dbReference type="EMBL" id="GFS38700.1"/>
    </source>
</evidence>
<protein>
    <submittedName>
        <fullName evidence="1">Uncharacterized protein</fullName>
    </submittedName>
</protein>
<dbReference type="Proteomes" id="UP000886998">
    <property type="component" value="Unassembled WGS sequence"/>
</dbReference>
<dbReference type="AlphaFoldDB" id="A0A8X6KC35"/>
<keyword evidence="2" id="KW-1185">Reference proteome</keyword>
<comment type="caution">
    <text evidence="1">The sequence shown here is derived from an EMBL/GenBank/DDBJ whole genome shotgun (WGS) entry which is preliminary data.</text>
</comment>
<sequence>MKEGSKHIAISNHYVITLGAANYYTEQAKLSDKQLFYGCRFRKRHFDVIAADSEKVWDGILVFSEISERSALSSKAKPTGLL</sequence>
<evidence type="ECO:0000313" key="2">
    <source>
        <dbReference type="Proteomes" id="UP000886998"/>
    </source>
</evidence>